<dbReference type="InterPro" id="IPR003495">
    <property type="entry name" value="CobW/HypB/UreG_nucleotide-bd"/>
</dbReference>
<dbReference type="Pfam" id="PF02492">
    <property type="entry name" value="cobW"/>
    <property type="match status" value="1"/>
</dbReference>
<feature type="domain" description="DUF1980" evidence="2">
    <location>
        <begin position="198"/>
        <end position="314"/>
    </location>
</feature>
<dbReference type="EMBL" id="VUNB01000003">
    <property type="protein sequence ID" value="MST68831.1"/>
    <property type="molecule type" value="Genomic_DNA"/>
</dbReference>
<evidence type="ECO:0000259" key="2">
    <source>
        <dbReference type="Pfam" id="PF21537"/>
    </source>
</evidence>
<dbReference type="RefSeq" id="WP_154572300.1">
    <property type="nucleotide sequence ID" value="NZ_VUNB01000003.1"/>
</dbReference>
<evidence type="ECO:0000313" key="3">
    <source>
        <dbReference type="EMBL" id="MST68831.1"/>
    </source>
</evidence>
<feature type="domain" description="CobW/HypB/UreG nucleotide-binding" evidence="1">
    <location>
        <begin position="14"/>
        <end position="156"/>
    </location>
</feature>
<dbReference type="Pfam" id="PF21537">
    <property type="entry name" value="DUF1980_C"/>
    <property type="match status" value="1"/>
</dbReference>
<dbReference type="Gene3D" id="3.40.50.300">
    <property type="entry name" value="P-loop containing nucleotide triphosphate hydrolases"/>
    <property type="match status" value="1"/>
</dbReference>
<dbReference type="SUPFAM" id="SSF52540">
    <property type="entry name" value="P-loop containing nucleoside triphosphate hydrolases"/>
    <property type="match status" value="1"/>
</dbReference>
<proteinExistence type="predicted"/>
<accession>A0A6A8M7A6</accession>
<dbReference type="InterPro" id="IPR048447">
    <property type="entry name" value="DUF1980_C"/>
</dbReference>
<evidence type="ECO:0000259" key="1">
    <source>
        <dbReference type="Pfam" id="PF02492"/>
    </source>
</evidence>
<dbReference type="AlphaFoldDB" id="A0A6A8M7A6"/>
<name>A0A6A8M7A6_9FIRM</name>
<dbReference type="InterPro" id="IPR027417">
    <property type="entry name" value="P-loop_NTPase"/>
</dbReference>
<reference evidence="3" key="1">
    <citation type="submission" date="2019-09" db="EMBL/GenBank/DDBJ databases">
        <title>In-depth cultivation of the pig gut microbiome towards novel bacterial diversity and tailored functional studies.</title>
        <authorList>
            <person name="Wylensek D."/>
            <person name="Hitch T.C.A."/>
            <person name="Clavel T."/>
        </authorList>
    </citation>
    <scope>NUCLEOTIDE SEQUENCE</scope>
    <source>
        <strain evidence="3">RF-744-FAT-WT-3</strain>
    </source>
</reference>
<protein>
    <submittedName>
        <fullName evidence="3">Uncharacterized protein</fullName>
    </submittedName>
</protein>
<comment type="caution">
    <text evidence="3">The sequence shown here is derived from an EMBL/GenBank/DDBJ whole genome shotgun (WGS) entry which is preliminary data.</text>
</comment>
<organism evidence="3">
    <name type="scientific">Baileyella intestinalis</name>
    <dbReference type="NCBI Taxonomy" id="2606709"/>
    <lineage>
        <taxon>Bacteria</taxon>
        <taxon>Bacillati</taxon>
        <taxon>Bacillota</taxon>
        <taxon>Clostridia</taxon>
        <taxon>Peptostreptococcales</taxon>
        <taxon>Anaerovoracaceae</taxon>
        <taxon>Baileyella</taxon>
    </lineage>
</organism>
<sequence length="321" mass="37389">MPKRIEDNKNNDIPVYLFTGFLGSGKTDFIQDTLSTPEFNGGETTLLLVCEEGEQEYDESKFADPVAIHVIEDEEELNPDDLRELVRLYKPDRVMVEYNGMWMLQSFFQAMPRNWIIAQEMTFFDATTFLMYNQNMRQLCFDKMKTAEMVVFNRCEKGFDKMPFHKEVRIANRKSMIVYEYSKYDMEPDDIQDPLPFDKEASQFEIKDEWFAEWYRDINENDSDYDGKTITVKGRVAMADELLEGQFAFGRHVMTCCVEDIQFAGLLCYYSGGGEFHTGDWIKIKAKVRVEYSKVYGEKGPVLYCKTVESCEAADPEVATF</sequence>
<gene>
    <name evidence="3" type="ORF">FYJ66_04395</name>
</gene>